<accession>A0A0Q3HZR9</accession>
<dbReference type="SUPFAM" id="SSF57850">
    <property type="entry name" value="RING/U-box"/>
    <property type="match status" value="1"/>
</dbReference>
<reference evidence="7" key="2">
    <citation type="submission" date="2017-06" db="EMBL/GenBank/DDBJ databases">
        <title>WGS assembly of Brachypodium distachyon.</title>
        <authorList>
            <consortium name="The International Brachypodium Initiative"/>
            <person name="Lucas S."/>
            <person name="Harmon-Smith M."/>
            <person name="Lail K."/>
            <person name="Tice H."/>
            <person name="Grimwood J."/>
            <person name="Bruce D."/>
            <person name="Barry K."/>
            <person name="Shu S."/>
            <person name="Lindquist E."/>
            <person name="Wang M."/>
            <person name="Pitluck S."/>
            <person name="Vogel J.P."/>
            <person name="Garvin D.F."/>
            <person name="Mockler T.C."/>
            <person name="Schmutz J."/>
            <person name="Rokhsar D."/>
            <person name="Bevan M.W."/>
        </authorList>
    </citation>
    <scope>NUCLEOTIDE SEQUENCE</scope>
    <source>
        <strain evidence="7">Bd21</strain>
    </source>
</reference>
<dbReference type="InterPro" id="IPR049627">
    <property type="entry name" value="SLX8"/>
</dbReference>
<keyword evidence="3" id="KW-0862">Zinc</keyword>
<dbReference type="OrthoDB" id="6105938at2759"/>
<dbReference type="GO" id="GO:0061630">
    <property type="term" value="F:ubiquitin protein ligase activity"/>
    <property type="evidence" value="ECO:0007669"/>
    <property type="project" value="InterPro"/>
</dbReference>
<evidence type="ECO:0000256" key="1">
    <source>
        <dbReference type="ARBA" id="ARBA00022723"/>
    </source>
</evidence>
<dbReference type="RefSeq" id="XP_024317263.1">
    <property type="nucleotide sequence ID" value="XM_024461495.1"/>
</dbReference>
<feature type="region of interest" description="Disordered" evidence="5">
    <location>
        <begin position="32"/>
        <end position="60"/>
    </location>
</feature>
<dbReference type="EnsemblPlants" id="KQJ99082">
    <property type="protein sequence ID" value="KQJ99082"/>
    <property type="gene ID" value="BRADI_3g40941v3"/>
</dbReference>
<organism evidence="7">
    <name type="scientific">Brachypodium distachyon</name>
    <name type="common">Purple false brome</name>
    <name type="synonym">Trachynia distachya</name>
    <dbReference type="NCBI Taxonomy" id="15368"/>
    <lineage>
        <taxon>Eukaryota</taxon>
        <taxon>Viridiplantae</taxon>
        <taxon>Streptophyta</taxon>
        <taxon>Embryophyta</taxon>
        <taxon>Tracheophyta</taxon>
        <taxon>Spermatophyta</taxon>
        <taxon>Magnoliopsida</taxon>
        <taxon>Liliopsida</taxon>
        <taxon>Poales</taxon>
        <taxon>Poaceae</taxon>
        <taxon>BOP clade</taxon>
        <taxon>Pooideae</taxon>
        <taxon>Stipodae</taxon>
        <taxon>Brachypodieae</taxon>
        <taxon>Brachypodium</taxon>
    </lineage>
</organism>
<proteinExistence type="predicted"/>
<evidence type="ECO:0000259" key="6">
    <source>
        <dbReference type="PROSITE" id="PS50089"/>
    </source>
</evidence>
<sequence>MSAVSTAARSRRRAQEDGLAREKAVVVDLEAAGSPVAGGGDSRRVAPIPGTPAGTQGSPIDVEALVDGEGSRNRRGVQFVVDLEVDTVQQGCNDDVITVHSFIGSKRRREQRASIQRNNDVRLSRSSANVAPKNILKKVAPPPKEPAFTCSVCLNKLEQASTTTCGHVFCENCIKTAIKAQKKCPTCRKKLGPRSYHRVYLPTTTD</sequence>
<reference evidence="7 8" key="1">
    <citation type="journal article" date="2010" name="Nature">
        <title>Genome sequencing and analysis of the model grass Brachypodium distachyon.</title>
        <authorList>
            <consortium name="International Brachypodium Initiative"/>
        </authorList>
    </citation>
    <scope>NUCLEOTIDE SEQUENCE [LARGE SCALE GENOMIC DNA]</scope>
    <source>
        <strain evidence="7">Bd21</strain>
        <strain evidence="8">cv. Bd21</strain>
    </source>
</reference>
<feature type="domain" description="RING-type" evidence="6">
    <location>
        <begin position="150"/>
        <end position="188"/>
    </location>
</feature>
<dbReference type="InterPro" id="IPR013083">
    <property type="entry name" value="Znf_RING/FYVE/PHD"/>
</dbReference>
<dbReference type="GO" id="GO:0032183">
    <property type="term" value="F:SUMO binding"/>
    <property type="evidence" value="ECO:0000318"/>
    <property type="project" value="GO_Central"/>
</dbReference>
<dbReference type="PROSITE" id="PS00518">
    <property type="entry name" value="ZF_RING_1"/>
    <property type="match status" value="1"/>
</dbReference>
<evidence type="ECO:0000256" key="3">
    <source>
        <dbReference type="ARBA" id="ARBA00022833"/>
    </source>
</evidence>
<dbReference type="EMBL" id="CM000882">
    <property type="protein sequence ID" value="KQJ99082.1"/>
    <property type="molecule type" value="Genomic_DNA"/>
</dbReference>
<keyword evidence="1" id="KW-0479">Metal-binding</keyword>
<dbReference type="GO" id="GO:0005634">
    <property type="term" value="C:nucleus"/>
    <property type="evidence" value="ECO:0000318"/>
    <property type="project" value="GO_Central"/>
</dbReference>
<keyword evidence="2 4" id="KW-0863">Zinc-finger</keyword>
<dbReference type="Gramene" id="PNT68471">
    <property type="protein sequence ID" value="PNT68471"/>
    <property type="gene ID" value="BRADI_3g40941v3"/>
</dbReference>
<dbReference type="EMBL" id="CM000882">
    <property type="protein sequence ID" value="PNT68471.1"/>
    <property type="molecule type" value="Genomic_DNA"/>
</dbReference>
<dbReference type="KEGG" id="bdi:104583742"/>
<evidence type="ECO:0000256" key="4">
    <source>
        <dbReference type="PROSITE-ProRule" id="PRU00175"/>
    </source>
</evidence>
<dbReference type="PANTHER" id="PTHR47094:SF5">
    <property type="entry name" value="OS08G0526350 PROTEIN"/>
    <property type="match status" value="1"/>
</dbReference>
<dbReference type="STRING" id="15368.A0A0Q3HZR9"/>
<dbReference type="InterPro" id="IPR001841">
    <property type="entry name" value="Znf_RING"/>
</dbReference>
<dbReference type="RefSeq" id="XP_010235330.1">
    <property type="nucleotide sequence ID" value="XM_010237028.3"/>
</dbReference>
<evidence type="ECO:0000313" key="9">
    <source>
        <dbReference type="Proteomes" id="UP000008810"/>
    </source>
</evidence>
<evidence type="ECO:0000313" key="7">
    <source>
        <dbReference type="EMBL" id="KQJ99082.1"/>
    </source>
</evidence>
<dbReference type="SMART" id="SM00184">
    <property type="entry name" value="RING"/>
    <property type="match status" value="1"/>
</dbReference>
<evidence type="ECO:0000313" key="8">
    <source>
        <dbReference type="EnsemblPlants" id="KQJ99082"/>
    </source>
</evidence>
<keyword evidence="9" id="KW-1185">Reference proteome</keyword>
<dbReference type="PROSITE" id="PS50089">
    <property type="entry name" value="ZF_RING_2"/>
    <property type="match status" value="1"/>
</dbReference>
<dbReference type="GO" id="GO:0006511">
    <property type="term" value="P:ubiquitin-dependent protein catabolic process"/>
    <property type="evidence" value="ECO:0000318"/>
    <property type="project" value="GO_Central"/>
</dbReference>
<dbReference type="Gene3D" id="3.30.40.10">
    <property type="entry name" value="Zinc/RING finger domain, C3HC4 (zinc finger)"/>
    <property type="match status" value="1"/>
</dbReference>
<dbReference type="Pfam" id="PF13923">
    <property type="entry name" value="zf-C3HC4_2"/>
    <property type="match status" value="1"/>
</dbReference>
<reference evidence="8" key="3">
    <citation type="submission" date="2018-08" db="UniProtKB">
        <authorList>
            <consortium name="EnsemblPlants"/>
        </authorList>
    </citation>
    <scope>IDENTIFICATION</scope>
    <source>
        <strain evidence="8">cv. Bd21</strain>
    </source>
</reference>
<dbReference type="InterPro" id="IPR017907">
    <property type="entry name" value="Znf_RING_CS"/>
</dbReference>
<gene>
    <name evidence="8" type="primary">LOC104583742</name>
    <name evidence="7" type="ORF">BRADI_3g40941v3</name>
</gene>
<protein>
    <recommendedName>
        <fullName evidence="6">RING-type domain-containing protein</fullName>
    </recommendedName>
</protein>
<dbReference type="EnsemblPlants" id="PNT68471">
    <property type="protein sequence ID" value="PNT68471"/>
    <property type="gene ID" value="BRADI_3g40941v3"/>
</dbReference>
<feature type="region of interest" description="Disordered" evidence="5">
    <location>
        <begin position="1"/>
        <end position="20"/>
    </location>
</feature>
<dbReference type="GO" id="GO:0008270">
    <property type="term" value="F:zinc ion binding"/>
    <property type="evidence" value="ECO:0007669"/>
    <property type="project" value="UniProtKB-KW"/>
</dbReference>
<dbReference type="AlphaFoldDB" id="A0A0Q3HZR9"/>
<dbReference type="GeneID" id="104583742"/>
<dbReference type="PANTHER" id="PTHR47094">
    <property type="entry name" value="ELFLESS, ISOFORM B"/>
    <property type="match status" value="1"/>
</dbReference>
<dbReference type="ExpressionAtlas" id="A0A0Q3HZR9">
    <property type="expression patterns" value="baseline"/>
</dbReference>
<evidence type="ECO:0000256" key="5">
    <source>
        <dbReference type="SAM" id="MobiDB-lite"/>
    </source>
</evidence>
<dbReference type="Proteomes" id="UP000008810">
    <property type="component" value="Chromosome 3"/>
</dbReference>
<dbReference type="Gramene" id="KQJ99082">
    <property type="protein sequence ID" value="KQJ99082"/>
    <property type="gene ID" value="BRADI_3g40941v3"/>
</dbReference>
<name>A0A0Q3HZR9_BRADI</name>
<evidence type="ECO:0000256" key="2">
    <source>
        <dbReference type="ARBA" id="ARBA00022771"/>
    </source>
</evidence>